<reference evidence="3 4" key="1">
    <citation type="submission" date="2023-04" db="EMBL/GenBank/DDBJ databases">
        <title>Marinoamorphus aggregata gen. nov., sp. Nov., isolate from tissue of brittle star Ophioplocus japonicus.</title>
        <authorList>
            <person name="Kawano K."/>
            <person name="Sawayama S."/>
            <person name="Nakagawa S."/>
        </authorList>
    </citation>
    <scope>NUCLEOTIDE SEQUENCE [LARGE SCALE GENOMIC DNA]</scope>
    <source>
        <strain evidence="3 4">NKW23</strain>
    </source>
</reference>
<dbReference type="Gene3D" id="3.40.50.1820">
    <property type="entry name" value="alpha/beta hydrolase"/>
    <property type="match status" value="1"/>
</dbReference>
<dbReference type="GO" id="GO:0016787">
    <property type="term" value="F:hydrolase activity"/>
    <property type="evidence" value="ECO:0007669"/>
    <property type="project" value="UniProtKB-KW"/>
</dbReference>
<evidence type="ECO:0000313" key="4">
    <source>
        <dbReference type="Proteomes" id="UP001239909"/>
    </source>
</evidence>
<dbReference type="NCBIfam" id="TIGR00976">
    <property type="entry name" value="CocE_NonD"/>
    <property type="match status" value="1"/>
</dbReference>
<proteinExistence type="predicted"/>
<evidence type="ECO:0000313" key="3">
    <source>
        <dbReference type="EMBL" id="GMG83729.1"/>
    </source>
</evidence>
<dbReference type="InterPro" id="IPR005674">
    <property type="entry name" value="CocE/Ser_esterase"/>
</dbReference>
<dbReference type="SMART" id="SM00939">
    <property type="entry name" value="PepX_C"/>
    <property type="match status" value="1"/>
</dbReference>
<sequence length="599" mass="64937">MGDDPRGSAAWGCDPCRYLDGRPAEAGRAAPVSRYLEMRDGVRLALDIHLPDPAPGPVPAVVIFTPYYRRFRLAPGSSAEPSPNIAAYRDIFVPRGYALVAVDVRGTGASFGSRDSFRSPAERADYAEVVDWIARQPWCDGRLGATGISYLGAAADFAAASGHPALKAIAPISAVWDSFRDHFYPGGLRLTDLIDGYAAICDALDRDRRAALRRYAYFADPSLEGPAPVDEDPDGALLAAAIAAHDANAQMQDFLREFQFRDDGLAHDPGFTPDSFSPHAAAPEMRADLAVLSISGWMDGAYAGGAISRFLSTPCAEKRLLIGPWDHGARVNASPFRAQETPEFPVLGEVLRFFDTHVAGRETGLAAEAPVHLHVMGAERWEAAAAWPPHRQTRVLHLAEGALEETPGPAGTLSHRVDPAQTTGLGTRWGRLQIRDVRTFYPDWEDRRDTDLAFRSAPLAEAATLLGHAVLDLVLASEAPDASLFAYLEDIAPDGRRRYVTEGMLRALHGGEDDSPTYRATWPLPSFRRADAAPLPAGRQVRRRIAFLPTGWEFRQGHRIGLRIAGTDRDNFTIWPYGGSGGFELATGAAGCTLSLPLL</sequence>
<dbReference type="InterPro" id="IPR050585">
    <property type="entry name" value="Xaa-Pro_dipeptidyl-ppase/CocE"/>
</dbReference>
<dbReference type="Pfam" id="PF02129">
    <property type="entry name" value="Peptidase_S15"/>
    <property type="match status" value="1"/>
</dbReference>
<dbReference type="PANTHER" id="PTHR43056:SF10">
    <property type="entry name" value="COCE_NOND FAMILY, PUTATIVE (AFU_ORTHOLOGUE AFUA_7G00600)-RELATED"/>
    <property type="match status" value="1"/>
</dbReference>
<dbReference type="InterPro" id="IPR000383">
    <property type="entry name" value="Xaa-Pro-like_dom"/>
</dbReference>
<dbReference type="RefSeq" id="WP_285672519.1">
    <property type="nucleotide sequence ID" value="NZ_BSYI01000023.1"/>
</dbReference>
<feature type="domain" description="Xaa-Pro dipeptidyl-peptidase C-terminal" evidence="2">
    <location>
        <begin position="351"/>
        <end position="586"/>
    </location>
</feature>
<dbReference type="InterPro" id="IPR013736">
    <property type="entry name" value="Xaa-Pro_dipept_C"/>
</dbReference>
<gene>
    <name evidence="3" type="ORF">LNKW23_29420</name>
</gene>
<keyword evidence="4" id="KW-1185">Reference proteome</keyword>
<evidence type="ECO:0000259" key="2">
    <source>
        <dbReference type="SMART" id="SM00939"/>
    </source>
</evidence>
<dbReference type="Gene3D" id="2.60.120.260">
    <property type="entry name" value="Galactose-binding domain-like"/>
    <property type="match status" value="1"/>
</dbReference>
<keyword evidence="1 3" id="KW-0378">Hydrolase</keyword>
<dbReference type="EMBL" id="BSYI01000023">
    <property type="protein sequence ID" value="GMG83729.1"/>
    <property type="molecule type" value="Genomic_DNA"/>
</dbReference>
<comment type="caution">
    <text evidence="3">The sequence shown here is derived from an EMBL/GenBank/DDBJ whole genome shotgun (WGS) entry which is preliminary data.</text>
</comment>
<dbReference type="PANTHER" id="PTHR43056">
    <property type="entry name" value="PEPTIDASE S9 PROLYL OLIGOPEPTIDASE"/>
    <property type="match status" value="1"/>
</dbReference>
<dbReference type="InterPro" id="IPR029058">
    <property type="entry name" value="AB_hydrolase_fold"/>
</dbReference>
<organism evidence="3 4">
    <name type="scientific">Paralimibaculum aggregatum</name>
    <dbReference type="NCBI Taxonomy" id="3036245"/>
    <lineage>
        <taxon>Bacteria</taxon>
        <taxon>Pseudomonadati</taxon>
        <taxon>Pseudomonadota</taxon>
        <taxon>Alphaproteobacteria</taxon>
        <taxon>Rhodobacterales</taxon>
        <taxon>Paracoccaceae</taxon>
        <taxon>Paralimibaculum</taxon>
    </lineage>
</organism>
<dbReference type="InterPro" id="IPR008979">
    <property type="entry name" value="Galactose-bd-like_sf"/>
</dbReference>
<dbReference type="SUPFAM" id="SSF49785">
    <property type="entry name" value="Galactose-binding domain-like"/>
    <property type="match status" value="1"/>
</dbReference>
<dbReference type="Proteomes" id="UP001239909">
    <property type="component" value="Unassembled WGS sequence"/>
</dbReference>
<dbReference type="Pfam" id="PF08530">
    <property type="entry name" value="PepX_C"/>
    <property type="match status" value="1"/>
</dbReference>
<dbReference type="SUPFAM" id="SSF53474">
    <property type="entry name" value="alpha/beta-Hydrolases"/>
    <property type="match status" value="1"/>
</dbReference>
<name>A0ABQ6LR71_9RHOB</name>
<evidence type="ECO:0000256" key="1">
    <source>
        <dbReference type="ARBA" id="ARBA00022801"/>
    </source>
</evidence>
<protein>
    <submittedName>
        <fullName evidence="3">CocE/NonD family hydrolase</fullName>
    </submittedName>
</protein>
<dbReference type="Gene3D" id="1.10.3020.10">
    <property type="entry name" value="alpha-amino acid ester hydrolase ( Helical cap domain)"/>
    <property type="match status" value="1"/>
</dbReference>
<accession>A0ABQ6LR71</accession>